<dbReference type="Pfam" id="PF25023">
    <property type="entry name" value="TEN_YD-shell"/>
    <property type="match status" value="1"/>
</dbReference>
<dbReference type="InterPro" id="IPR022385">
    <property type="entry name" value="Rhs_assc_core"/>
</dbReference>
<sequence>MITGGGSNPSELPTTRTEYGLYGQPTTVTETANGATRPTTHDDAGRPVKTTVSGGLGAAVPETTTTYDSVTGLTTTSASRTGGTITRSYDKLGRQTSYTDADGGMTKAEYDRLGRPVKVTDSAPSTTTYTYDTAVDPRGVPTAITDSVAGTFSGRYDADGRVYEQTLPGGYTTTTTTDTAGNPVARSYTRNSDGMIVASDTQTVSIFGQATTRVGTPGGVTQQTYRYDKLGRLIQAEDTTDNICNRRSYGFDDNTNRNLLRTLVSEPGIDCPASGGTSLTSTYDSADRLVNSGYAYDAFGRTISLPGGAGYSYYANDLVRQQTAGNQRRTWQLDAAMRYRSWTTETNTSGTWNQLEAKLTHYGDDSDRPRWIVENTATGAISRNIVGLTGELAATTAKTGGTALYLNTLRGHVAVIVPLDAGQAPTVIDTDEYGNQRQGSPSIRYGWLGGYQRSSETLTGVSLMGVRLYDPNTGRFLQTDPVHGGNENAYEYCTADPVNCTDLDGRISWRKLFRHFIESGVCMRLGFGSCIKAVSISVNAAKWSKGLGGSGITNAVRHFIWQGSLTFYLGYRAAKLIGDAHEIYESGNDTAKDRYNNFIARWFARAYRGTLRVFNYYWGANGVFYLLRYYGYWYYRYGYLM</sequence>
<keyword evidence="6" id="KW-1185">Reference proteome</keyword>
<evidence type="ECO:0000259" key="4">
    <source>
        <dbReference type="Pfam" id="PF25023"/>
    </source>
</evidence>
<proteinExistence type="predicted"/>
<evidence type="ECO:0000313" key="6">
    <source>
        <dbReference type="Proteomes" id="UP000198420"/>
    </source>
</evidence>
<feature type="domain" description="Teneurin-like YD-shell" evidence="4">
    <location>
        <begin position="83"/>
        <end position="302"/>
    </location>
</feature>
<dbReference type="InterPro" id="IPR056823">
    <property type="entry name" value="TEN-like_YD-shell"/>
</dbReference>
<name>A0A238XH16_9ACTN</name>
<keyword evidence="3" id="KW-1133">Transmembrane helix</keyword>
<feature type="transmembrane region" description="Helical" evidence="3">
    <location>
        <begin position="616"/>
        <end position="635"/>
    </location>
</feature>
<dbReference type="Proteomes" id="UP000198420">
    <property type="component" value="Unassembled WGS sequence"/>
</dbReference>
<dbReference type="NCBIfam" id="TIGR03696">
    <property type="entry name" value="Rhs_assc_core"/>
    <property type="match status" value="1"/>
</dbReference>
<accession>A0A238XH16</accession>
<reference evidence="6" key="1">
    <citation type="submission" date="2017-06" db="EMBL/GenBank/DDBJ databases">
        <authorList>
            <person name="Varghese N."/>
            <person name="Submissions S."/>
        </authorList>
    </citation>
    <scope>NUCLEOTIDE SEQUENCE [LARGE SCALE GENOMIC DNA]</scope>
    <source>
        <strain evidence="6">DSM 44485</strain>
    </source>
</reference>
<dbReference type="Gene3D" id="2.180.10.10">
    <property type="entry name" value="RHS repeat-associated core"/>
    <property type="match status" value="1"/>
</dbReference>
<evidence type="ECO:0000256" key="2">
    <source>
        <dbReference type="SAM" id="MobiDB-lite"/>
    </source>
</evidence>
<protein>
    <submittedName>
        <fullName evidence="5">RHS repeat-associated core domain-containing protein</fullName>
    </submittedName>
</protein>
<keyword evidence="1" id="KW-0677">Repeat</keyword>
<evidence type="ECO:0000256" key="3">
    <source>
        <dbReference type="SAM" id="Phobius"/>
    </source>
</evidence>
<feature type="region of interest" description="Disordered" evidence="2">
    <location>
        <begin position="28"/>
        <end position="60"/>
    </location>
</feature>
<gene>
    <name evidence="5" type="ORF">SAMN06265355_104297</name>
</gene>
<organism evidence="5 6">
    <name type="scientific">Actinomadura mexicana</name>
    <dbReference type="NCBI Taxonomy" id="134959"/>
    <lineage>
        <taxon>Bacteria</taxon>
        <taxon>Bacillati</taxon>
        <taxon>Actinomycetota</taxon>
        <taxon>Actinomycetes</taxon>
        <taxon>Streptosporangiales</taxon>
        <taxon>Thermomonosporaceae</taxon>
        <taxon>Actinomadura</taxon>
    </lineage>
</organism>
<dbReference type="PANTHER" id="PTHR32305:SF15">
    <property type="entry name" value="PROTEIN RHSA-RELATED"/>
    <property type="match status" value="1"/>
</dbReference>
<dbReference type="PANTHER" id="PTHR32305">
    <property type="match status" value="1"/>
</dbReference>
<dbReference type="InterPro" id="IPR050708">
    <property type="entry name" value="T6SS_VgrG/RHS"/>
</dbReference>
<feature type="region of interest" description="Disordered" evidence="2">
    <location>
        <begin position="167"/>
        <end position="186"/>
    </location>
</feature>
<feature type="compositionally biased region" description="Polar residues" evidence="2">
    <location>
        <begin position="28"/>
        <end position="38"/>
    </location>
</feature>
<evidence type="ECO:0000256" key="1">
    <source>
        <dbReference type="ARBA" id="ARBA00022737"/>
    </source>
</evidence>
<dbReference type="EMBL" id="FZNP01000004">
    <property type="protein sequence ID" value="SNR57634.1"/>
    <property type="molecule type" value="Genomic_DNA"/>
</dbReference>
<evidence type="ECO:0000313" key="5">
    <source>
        <dbReference type="EMBL" id="SNR57634.1"/>
    </source>
</evidence>
<keyword evidence="3" id="KW-0472">Membrane</keyword>
<dbReference type="AlphaFoldDB" id="A0A238XH16"/>
<keyword evidence="3" id="KW-0812">Transmembrane</keyword>
<dbReference type="RefSeq" id="WP_218826057.1">
    <property type="nucleotide sequence ID" value="NZ_FZNP01000004.1"/>
</dbReference>